<dbReference type="PANTHER" id="PTHR42852">
    <property type="entry name" value="THIOL:DISULFIDE INTERCHANGE PROTEIN DSBE"/>
    <property type="match status" value="1"/>
</dbReference>
<sequence>MIYKIKRAVLALLFFLAMPVLAGIPVIVPDIKAQDVDGKALNVNQYIGKGKWTAVVFWAHNCPICNREIQQMTFFQDAHEDKDATVLGVSMDGFSQADKSRAFIERHELNFPNIMIQADQAEFMKFGGGRFVGTPTFYLYNPEGKLLATTVGAVSADKIEAFINKNKI</sequence>
<evidence type="ECO:0000259" key="1">
    <source>
        <dbReference type="PROSITE" id="PS51352"/>
    </source>
</evidence>
<dbReference type="GO" id="GO:0016209">
    <property type="term" value="F:antioxidant activity"/>
    <property type="evidence" value="ECO:0007669"/>
    <property type="project" value="InterPro"/>
</dbReference>
<dbReference type="AlphaFoldDB" id="A0A3B0XEZ1"/>
<evidence type="ECO:0000313" key="2">
    <source>
        <dbReference type="EMBL" id="VAW62843.1"/>
    </source>
</evidence>
<organism evidence="2">
    <name type="scientific">hydrothermal vent metagenome</name>
    <dbReference type="NCBI Taxonomy" id="652676"/>
    <lineage>
        <taxon>unclassified sequences</taxon>
        <taxon>metagenomes</taxon>
        <taxon>ecological metagenomes</taxon>
    </lineage>
</organism>
<dbReference type="SUPFAM" id="SSF52833">
    <property type="entry name" value="Thioredoxin-like"/>
    <property type="match status" value="1"/>
</dbReference>
<dbReference type="InterPro" id="IPR050553">
    <property type="entry name" value="Thioredoxin_ResA/DsbE_sf"/>
</dbReference>
<name>A0A3B0XEZ1_9ZZZZ</name>
<reference evidence="2" key="1">
    <citation type="submission" date="2018-06" db="EMBL/GenBank/DDBJ databases">
        <authorList>
            <person name="Zhirakovskaya E."/>
        </authorList>
    </citation>
    <scope>NUCLEOTIDE SEQUENCE</scope>
</reference>
<dbReference type="CDD" id="cd02966">
    <property type="entry name" value="TlpA_like_family"/>
    <property type="match status" value="1"/>
</dbReference>
<feature type="domain" description="Thioredoxin" evidence="1">
    <location>
        <begin position="22"/>
        <end position="168"/>
    </location>
</feature>
<dbReference type="PROSITE" id="PS51352">
    <property type="entry name" value="THIOREDOXIN_2"/>
    <property type="match status" value="1"/>
</dbReference>
<dbReference type="Gene3D" id="3.40.30.10">
    <property type="entry name" value="Glutaredoxin"/>
    <property type="match status" value="1"/>
</dbReference>
<dbReference type="EMBL" id="UOFG01000183">
    <property type="protein sequence ID" value="VAW62843.1"/>
    <property type="molecule type" value="Genomic_DNA"/>
</dbReference>
<protein>
    <recommendedName>
        <fullName evidence="1">Thioredoxin domain-containing protein</fullName>
    </recommendedName>
</protein>
<dbReference type="InterPro" id="IPR000866">
    <property type="entry name" value="AhpC/TSA"/>
</dbReference>
<dbReference type="PANTHER" id="PTHR42852:SF13">
    <property type="entry name" value="PROTEIN DIPZ"/>
    <property type="match status" value="1"/>
</dbReference>
<dbReference type="Pfam" id="PF00578">
    <property type="entry name" value="AhpC-TSA"/>
    <property type="match status" value="1"/>
</dbReference>
<dbReference type="InterPro" id="IPR036249">
    <property type="entry name" value="Thioredoxin-like_sf"/>
</dbReference>
<accession>A0A3B0XEZ1</accession>
<dbReference type="InterPro" id="IPR013766">
    <property type="entry name" value="Thioredoxin_domain"/>
</dbReference>
<gene>
    <name evidence="2" type="ORF">MNBD_GAMMA11-1723</name>
</gene>
<proteinExistence type="predicted"/>
<dbReference type="GO" id="GO:0016491">
    <property type="term" value="F:oxidoreductase activity"/>
    <property type="evidence" value="ECO:0007669"/>
    <property type="project" value="InterPro"/>
</dbReference>